<gene>
    <name evidence="2" type="ORF">TRITD_5Av1G025880</name>
</gene>
<protein>
    <submittedName>
        <fullName evidence="2">Uncharacterized protein</fullName>
    </submittedName>
</protein>
<keyword evidence="3" id="KW-1185">Reference proteome</keyword>
<feature type="region of interest" description="Disordered" evidence="1">
    <location>
        <begin position="15"/>
        <end position="43"/>
    </location>
</feature>
<name>A0A9R0WIS0_TRITD</name>
<dbReference type="EMBL" id="LT934119">
    <property type="protein sequence ID" value="VAI13241.1"/>
    <property type="molecule type" value="Genomic_DNA"/>
</dbReference>
<proteinExistence type="predicted"/>
<feature type="region of interest" description="Disordered" evidence="1">
    <location>
        <begin position="87"/>
        <end position="107"/>
    </location>
</feature>
<reference evidence="2 3" key="1">
    <citation type="submission" date="2017-09" db="EMBL/GenBank/DDBJ databases">
        <authorList>
            <consortium name="International Durum Wheat Genome Sequencing Consortium (IDWGSC)"/>
            <person name="Milanesi L."/>
        </authorList>
    </citation>
    <scope>NUCLEOTIDE SEQUENCE [LARGE SCALE GENOMIC DNA]</scope>
    <source>
        <strain evidence="3">cv. Svevo</strain>
    </source>
</reference>
<organism evidence="2 3">
    <name type="scientific">Triticum turgidum subsp. durum</name>
    <name type="common">Durum wheat</name>
    <name type="synonym">Triticum durum</name>
    <dbReference type="NCBI Taxonomy" id="4567"/>
    <lineage>
        <taxon>Eukaryota</taxon>
        <taxon>Viridiplantae</taxon>
        <taxon>Streptophyta</taxon>
        <taxon>Embryophyta</taxon>
        <taxon>Tracheophyta</taxon>
        <taxon>Spermatophyta</taxon>
        <taxon>Magnoliopsida</taxon>
        <taxon>Liliopsida</taxon>
        <taxon>Poales</taxon>
        <taxon>Poaceae</taxon>
        <taxon>BOP clade</taxon>
        <taxon>Pooideae</taxon>
        <taxon>Triticodae</taxon>
        <taxon>Triticeae</taxon>
        <taxon>Triticinae</taxon>
        <taxon>Triticum</taxon>
    </lineage>
</organism>
<evidence type="ECO:0000313" key="3">
    <source>
        <dbReference type="Proteomes" id="UP000324705"/>
    </source>
</evidence>
<dbReference type="Proteomes" id="UP000324705">
    <property type="component" value="Chromosome 5A"/>
</dbReference>
<dbReference type="Gramene" id="TRITD5Av1G025880.1">
    <property type="protein sequence ID" value="TRITD5Av1G025880.1"/>
    <property type="gene ID" value="TRITD5Av1G025880"/>
</dbReference>
<accession>A0A9R0WIS0</accession>
<sequence length="145" mass="15465">MASATASPCTIEPRRCGSLHGAITDQRRRGEASNPGGLEGDGMGHWSILGDQSLIKVVSALSSGEFCAPARFDLGITDNRDVGDAGGVRGLLRSPPGSAGRGLMRRAAPTGARRLAAQDRLEFEPHRLRSWSHLADRRRALPLDQ</sequence>
<dbReference type="AlphaFoldDB" id="A0A9R0WIS0"/>
<evidence type="ECO:0000256" key="1">
    <source>
        <dbReference type="SAM" id="MobiDB-lite"/>
    </source>
</evidence>
<evidence type="ECO:0000313" key="2">
    <source>
        <dbReference type="EMBL" id="VAI13241.1"/>
    </source>
</evidence>